<accession>A0ABT8TP54</accession>
<feature type="region of interest" description="Disordered" evidence="1">
    <location>
        <begin position="36"/>
        <end position="63"/>
    </location>
</feature>
<comment type="caution">
    <text evidence="3">The sequence shown here is derived from an EMBL/GenBank/DDBJ whole genome shotgun (WGS) entry which is preliminary data.</text>
</comment>
<dbReference type="PROSITE" id="PS51318">
    <property type="entry name" value="TAT"/>
    <property type="match status" value="1"/>
</dbReference>
<feature type="compositionally biased region" description="Pro residues" evidence="1">
    <location>
        <begin position="134"/>
        <end position="172"/>
    </location>
</feature>
<keyword evidence="2" id="KW-0732">Signal</keyword>
<dbReference type="Proteomes" id="UP001168363">
    <property type="component" value="Unassembled WGS sequence"/>
</dbReference>
<name>A0ABT8TP54_9ACTN</name>
<evidence type="ECO:0000313" key="4">
    <source>
        <dbReference type="Proteomes" id="UP001168363"/>
    </source>
</evidence>
<feature type="chain" id="PRO_5047059425" evidence="2">
    <location>
        <begin position="41"/>
        <end position="383"/>
    </location>
</feature>
<dbReference type="RefSeq" id="WP_302705767.1">
    <property type="nucleotide sequence ID" value="NZ_JAULSC010000002.1"/>
</dbReference>
<evidence type="ECO:0000256" key="1">
    <source>
        <dbReference type="SAM" id="MobiDB-lite"/>
    </source>
</evidence>
<proteinExistence type="predicted"/>
<keyword evidence="4" id="KW-1185">Reference proteome</keyword>
<feature type="compositionally biased region" description="Basic and acidic residues" evidence="1">
    <location>
        <begin position="43"/>
        <end position="60"/>
    </location>
</feature>
<protein>
    <submittedName>
        <fullName evidence="3">Uncharacterized protein</fullName>
    </submittedName>
</protein>
<feature type="region of interest" description="Disordered" evidence="1">
    <location>
        <begin position="130"/>
        <end position="178"/>
    </location>
</feature>
<dbReference type="InterPro" id="IPR006311">
    <property type="entry name" value="TAT_signal"/>
</dbReference>
<sequence>MHQTTPPTRSPRRAALAGGLSALLALGTVVALSASPAAVASPPDRDQVCDDLDSEKRDTTGDPMTVTLTAPAGFLINRYCVKAGSINQGDGPQYVELDTPLASIAVSYTSTVSNKGKAISHYSYSWVPAATSPAPEPEPAPEPNPEPNPEPEPDPVPNPEPEPEFPPNPPTNPGGHFDWNWKYADPTCAGLVVAYPSDLPQGQANDINIRLRTATGQITLNYHNNEGTWSGTRAFPYSQHRNWPAGTTDYTVEWIQVAGTNYHWEDGLRCLLETDGDDSTLDVPRAVTAIDDFDADKVKLRRGQRVGTDLVTIDQPGLESVELQRLAKGDWTTKRTLPADTGRVLVSFPKERKKGTSRYRLVVPGSESVTGAVTDVLKVKVRR</sequence>
<gene>
    <name evidence="3" type="ORF">QWJ41_03420</name>
</gene>
<reference evidence="3" key="1">
    <citation type="submission" date="2023-06" db="EMBL/GenBank/DDBJ databases">
        <title>Genome sequence of Nocardioides sp. SOB44.</title>
        <authorList>
            <person name="Zhang G."/>
        </authorList>
    </citation>
    <scope>NUCLEOTIDE SEQUENCE</scope>
    <source>
        <strain evidence="3">SOB44</strain>
    </source>
</reference>
<organism evidence="3 4">
    <name type="scientific">Nocardioides cremeus</name>
    <dbReference type="NCBI Taxonomy" id="3058044"/>
    <lineage>
        <taxon>Bacteria</taxon>
        <taxon>Bacillati</taxon>
        <taxon>Actinomycetota</taxon>
        <taxon>Actinomycetes</taxon>
        <taxon>Propionibacteriales</taxon>
        <taxon>Nocardioidaceae</taxon>
        <taxon>Nocardioides</taxon>
    </lineage>
</organism>
<evidence type="ECO:0000256" key="2">
    <source>
        <dbReference type="SAM" id="SignalP"/>
    </source>
</evidence>
<feature type="signal peptide" evidence="2">
    <location>
        <begin position="1"/>
        <end position="40"/>
    </location>
</feature>
<dbReference type="EMBL" id="JAULSC010000002">
    <property type="protein sequence ID" value="MDO3394758.1"/>
    <property type="molecule type" value="Genomic_DNA"/>
</dbReference>
<evidence type="ECO:0000313" key="3">
    <source>
        <dbReference type="EMBL" id="MDO3394758.1"/>
    </source>
</evidence>